<sequence>MEIVGLWLKLMITVIISTAVFLKVFSTINKSMLKLFIPIQKFINRLKRKGMYSGIIFIGTIMVISLINDKYNLSYISYGILFGLANALICICFYG</sequence>
<dbReference type="Proteomes" id="UP000580568">
    <property type="component" value="Unassembled WGS sequence"/>
</dbReference>
<evidence type="ECO:0000256" key="1">
    <source>
        <dbReference type="SAM" id="Phobius"/>
    </source>
</evidence>
<keyword evidence="1" id="KW-0472">Membrane</keyword>
<comment type="caution">
    <text evidence="2">The sequence shown here is derived from an EMBL/GenBank/DDBJ whole genome shotgun (WGS) entry which is preliminary data.</text>
</comment>
<feature type="transmembrane region" description="Helical" evidence="1">
    <location>
        <begin position="73"/>
        <end position="94"/>
    </location>
</feature>
<evidence type="ECO:0000313" key="2">
    <source>
        <dbReference type="EMBL" id="GFP78027.1"/>
    </source>
</evidence>
<keyword evidence="1" id="KW-1133">Transmembrane helix</keyword>
<keyword evidence="3" id="KW-1185">Reference proteome</keyword>
<keyword evidence="1" id="KW-0812">Transmembrane</keyword>
<organism evidence="2 3">
    <name type="scientific">Clostridium fungisolvens</name>
    <dbReference type="NCBI Taxonomy" id="1604897"/>
    <lineage>
        <taxon>Bacteria</taxon>
        <taxon>Bacillati</taxon>
        <taxon>Bacillota</taxon>
        <taxon>Clostridia</taxon>
        <taxon>Eubacteriales</taxon>
        <taxon>Clostridiaceae</taxon>
        <taxon>Clostridium</taxon>
    </lineage>
</organism>
<gene>
    <name evidence="2" type="ORF">bsdtw1_04219</name>
</gene>
<dbReference type="AlphaFoldDB" id="A0A6V8SLH1"/>
<dbReference type="RefSeq" id="WP_183279350.1">
    <property type="nucleotide sequence ID" value="NZ_BLZR01000001.1"/>
</dbReference>
<feature type="transmembrane region" description="Helical" evidence="1">
    <location>
        <begin position="6"/>
        <end position="29"/>
    </location>
</feature>
<dbReference type="EMBL" id="BLZR01000001">
    <property type="protein sequence ID" value="GFP78027.1"/>
    <property type="molecule type" value="Genomic_DNA"/>
</dbReference>
<reference evidence="2 3" key="1">
    <citation type="submission" date="2020-07" db="EMBL/GenBank/DDBJ databases">
        <title>A new beta-1,3-glucan-decomposing anaerobic bacterium isolated from anoxic soil subjected to biological soil disinfestation.</title>
        <authorList>
            <person name="Ueki A."/>
            <person name="Tonouchi A."/>
        </authorList>
    </citation>
    <scope>NUCLEOTIDE SEQUENCE [LARGE SCALE GENOMIC DNA]</scope>
    <source>
        <strain evidence="2 3">TW1</strain>
    </source>
</reference>
<proteinExistence type="predicted"/>
<protein>
    <submittedName>
        <fullName evidence="2">Uncharacterized protein</fullName>
    </submittedName>
</protein>
<name>A0A6V8SLH1_9CLOT</name>
<feature type="transmembrane region" description="Helical" evidence="1">
    <location>
        <begin position="50"/>
        <end position="67"/>
    </location>
</feature>
<evidence type="ECO:0000313" key="3">
    <source>
        <dbReference type="Proteomes" id="UP000580568"/>
    </source>
</evidence>
<accession>A0A6V8SLH1</accession>